<gene>
    <name evidence="2" type="primary">PARPA_09737.1 scaffold 38623</name>
</gene>
<accession>A0A0B7NJI8</accession>
<reference evidence="2 3" key="1">
    <citation type="submission" date="2014-09" db="EMBL/GenBank/DDBJ databases">
        <authorList>
            <person name="Ellenberger Sabrina"/>
        </authorList>
    </citation>
    <scope>NUCLEOTIDE SEQUENCE [LARGE SCALE GENOMIC DNA]</scope>
    <source>
        <strain evidence="2 3">CBS 412.66</strain>
    </source>
</reference>
<evidence type="ECO:0000256" key="1">
    <source>
        <dbReference type="SAM" id="Phobius"/>
    </source>
</evidence>
<keyword evidence="1" id="KW-1133">Transmembrane helix</keyword>
<keyword evidence="1" id="KW-0472">Membrane</keyword>
<dbReference type="AlphaFoldDB" id="A0A0B7NJI8"/>
<name>A0A0B7NJI8_9FUNG</name>
<keyword evidence="3" id="KW-1185">Reference proteome</keyword>
<keyword evidence="1" id="KW-0812">Transmembrane</keyword>
<sequence length="214" mass="24131">MDPLLAIQSPIAATASATTLPKHKHQNHGKPTTSADIAMITDIYTPPRATTERIPTSTWGPFTIVIVVFLVILTCFILNCSRIRRKVDEKRTNKLGWSGPFSFERRHKELQEADLEWNNHPPMVFTSEKLITTPESTYSSKFSSSSCSAWSSNSSTIAQKHHYQDKNFIKNQPPSVQLRLTLENASNSTLSAQEPKRPMILPHQQHFTATPYQS</sequence>
<evidence type="ECO:0000313" key="3">
    <source>
        <dbReference type="Proteomes" id="UP000054107"/>
    </source>
</evidence>
<feature type="transmembrane region" description="Helical" evidence="1">
    <location>
        <begin position="59"/>
        <end position="81"/>
    </location>
</feature>
<dbReference type="OrthoDB" id="2275059at2759"/>
<dbReference type="Proteomes" id="UP000054107">
    <property type="component" value="Unassembled WGS sequence"/>
</dbReference>
<organism evidence="2 3">
    <name type="scientific">Parasitella parasitica</name>
    <dbReference type="NCBI Taxonomy" id="35722"/>
    <lineage>
        <taxon>Eukaryota</taxon>
        <taxon>Fungi</taxon>
        <taxon>Fungi incertae sedis</taxon>
        <taxon>Mucoromycota</taxon>
        <taxon>Mucoromycotina</taxon>
        <taxon>Mucoromycetes</taxon>
        <taxon>Mucorales</taxon>
        <taxon>Mucorineae</taxon>
        <taxon>Mucoraceae</taxon>
        <taxon>Parasitella</taxon>
    </lineage>
</organism>
<proteinExistence type="predicted"/>
<dbReference type="EMBL" id="LN732480">
    <property type="protein sequence ID" value="CEP15507.1"/>
    <property type="molecule type" value="Genomic_DNA"/>
</dbReference>
<protein>
    <submittedName>
        <fullName evidence="2">Uncharacterized protein</fullName>
    </submittedName>
</protein>
<evidence type="ECO:0000313" key="2">
    <source>
        <dbReference type="EMBL" id="CEP15507.1"/>
    </source>
</evidence>